<reference evidence="1" key="1">
    <citation type="journal article" date="2014" name="Front. Microbiol.">
        <title>High frequency of phylogenetically diverse reductive dehalogenase-homologous genes in deep subseafloor sedimentary metagenomes.</title>
        <authorList>
            <person name="Kawai M."/>
            <person name="Futagami T."/>
            <person name="Toyoda A."/>
            <person name="Takaki Y."/>
            <person name="Nishi S."/>
            <person name="Hori S."/>
            <person name="Arai W."/>
            <person name="Tsubouchi T."/>
            <person name="Morono Y."/>
            <person name="Uchiyama I."/>
            <person name="Ito T."/>
            <person name="Fujiyama A."/>
            <person name="Inagaki F."/>
            <person name="Takami H."/>
        </authorList>
    </citation>
    <scope>NUCLEOTIDE SEQUENCE</scope>
    <source>
        <strain evidence="1">Expedition CK06-06</strain>
    </source>
</reference>
<sequence length="61" mass="7794">MLTQKKLKLNNNFVKFFNFFNTKELIFKDMRTYYWEWQTNHKKWMNILDETMYNADILKYN</sequence>
<protein>
    <submittedName>
        <fullName evidence="1">Uncharacterized protein</fullName>
    </submittedName>
</protein>
<gene>
    <name evidence="1" type="ORF">S01H1_45027</name>
</gene>
<name>X0WH14_9ZZZZ</name>
<evidence type="ECO:0000313" key="1">
    <source>
        <dbReference type="EMBL" id="GAG11971.1"/>
    </source>
</evidence>
<organism evidence="1">
    <name type="scientific">marine sediment metagenome</name>
    <dbReference type="NCBI Taxonomy" id="412755"/>
    <lineage>
        <taxon>unclassified sequences</taxon>
        <taxon>metagenomes</taxon>
        <taxon>ecological metagenomes</taxon>
    </lineage>
</organism>
<feature type="non-terminal residue" evidence="1">
    <location>
        <position position="61"/>
    </location>
</feature>
<dbReference type="AlphaFoldDB" id="X0WH14"/>
<comment type="caution">
    <text evidence="1">The sequence shown here is derived from an EMBL/GenBank/DDBJ whole genome shotgun (WGS) entry which is preliminary data.</text>
</comment>
<proteinExistence type="predicted"/>
<accession>X0WH14</accession>
<dbReference type="EMBL" id="BARS01028746">
    <property type="protein sequence ID" value="GAG11971.1"/>
    <property type="molecule type" value="Genomic_DNA"/>
</dbReference>